<evidence type="ECO:0000313" key="13">
    <source>
        <dbReference type="EMBL" id="KAG7493923.1"/>
    </source>
</evidence>
<evidence type="ECO:0000313" key="14">
    <source>
        <dbReference type="Proteomes" id="UP000693946"/>
    </source>
</evidence>
<evidence type="ECO:0000256" key="4">
    <source>
        <dbReference type="ARBA" id="ARBA00022692"/>
    </source>
</evidence>
<evidence type="ECO:0000256" key="2">
    <source>
        <dbReference type="ARBA" id="ARBA00022527"/>
    </source>
</evidence>
<feature type="domain" description="Protein kinase" evidence="12">
    <location>
        <begin position="197"/>
        <end position="490"/>
    </location>
</feature>
<evidence type="ECO:0000256" key="9">
    <source>
        <dbReference type="ARBA" id="ARBA00023136"/>
    </source>
</evidence>
<dbReference type="InterPro" id="IPR001245">
    <property type="entry name" value="Ser-Thr/Tyr_kinase_cat_dom"/>
</dbReference>
<dbReference type="EMBL" id="JAGKHQ010000016">
    <property type="protein sequence ID" value="KAG7493923.1"/>
    <property type="molecule type" value="Genomic_DNA"/>
</dbReference>
<dbReference type="AlphaFoldDB" id="A0AAV6QLJ4"/>
<dbReference type="InterPro" id="IPR000333">
    <property type="entry name" value="TGFB_receptor"/>
</dbReference>
<dbReference type="CDD" id="cd23616">
    <property type="entry name" value="TFP_LU_ECD_AMHR2"/>
    <property type="match status" value="1"/>
</dbReference>
<keyword evidence="8 11" id="KW-1133">Transmembrane helix</keyword>
<keyword evidence="7" id="KW-0067">ATP-binding</keyword>
<keyword evidence="3" id="KW-0808">Transferase</keyword>
<dbReference type="GO" id="GO:0030509">
    <property type="term" value="P:BMP signaling pathway"/>
    <property type="evidence" value="ECO:0007669"/>
    <property type="project" value="TreeGrafter"/>
</dbReference>
<feature type="transmembrane region" description="Helical" evidence="11">
    <location>
        <begin position="6"/>
        <end position="25"/>
    </location>
</feature>
<dbReference type="GO" id="GO:0043235">
    <property type="term" value="C:receptor complex"/>
    <property type="evidence" value="ECO:0007669"/>
    <property type="project" value="TreeGrafter"/>
</dbReference>
<dbReference type="GO" id="GO:0005524">
    <property type="term" value="F:ATP binding"/>
    <property type="evidence" value="ECO:0007669"/>
    <property type="project" value="UniProtKB-KW"/>
</dbReference>
<evidence type="ECO:0000256" key="3">
    <source>
        <dbReference type="ARBA" id="ARBA00022679"/>
    </source>
</evidence>
<evidence type="ECO:0000256" key="8">
    <source>
        <dbReference type="ARBA" id="ARBA00022989"/>
    </source>
</evidence>
<dbReference type="PANTHER" id="PTHR23255">
    <property type="entry name" value="TRANSFORMING GROWTH FACTOR-BETA RECEPTOR TYPE I AND II"/>
    <property type="match status" value="1"/>
</dbReference>
<gene>
    <name evidence="13" type="ORF">JOB18_019107</name>
</gene>
<protein>
    <submittedName>
        <fullName evidence="13">Anti-Muellerian hormone type-2 receptor</fullName>
    </submittedName>
</protein>
<evidence type="ECO:0000256" key="10">
    <source>
        <dbReference type="ARBA" id="ARBA00023170"/>
    </source>
</evidence>
<name>A0AAV6QLJ4_SOLSE</name>
<keyword evidence="6" id="KW-0418">Kinase</keyword>
<evidence type="ECO:0000256" key="6">
    <source>
        <dbReference type="ARBA" id="ARBA00022777"/>
    </source>
</evidence>
<sequence length="672" mass="74076">MILQQWLVILAAVFICTCMCSPFSLQKRRCAFHLNGTAANTEQNNKYVTSGNVTRSVQVCESTHCCVGYFRVLSGQPVVDLLACDVAEKACPDAVCKTQTRFKWNYMKCVCNTDLCNSNITWTPDSEQPQHTHSNLEVAVTLIGALLVLGFVIAAAKWIHFFKSKKENLQGCPHGHSVSSRLSCQTTKNNEVDVADIELQHILARGYFATVWQAKYRGSAVAVKVLPSDWKHRFTAEKEVYELPLMKHAGILHFLGTGRKQDDGSWLIVVQLAEYGSLCSFLCTHTISWMQSLKLCQSLSQGLSYLHSDLHSYDMHKPAVAHRDLSSSNVLVKADGTCALCDFGCSTILRTCSYQSHLMAMMRGTLCYMAPEILDGAVDLRSSSCFKQGDIYALGLLLWEIWMRCSALFAGGNVPQHLLPYESELEGNVTLESLIMHVITREKRPSIPKHWELLPQGSALQELLSDCWEFDPDARVTAQFPEVFDVSSTMWPNQGPPPPLGLSNPPGYNPAYPTYPAYPGPSSAFYPQPSNPGCPPGHFPAAMSPALVPHAPPGVTPYGAPQPYPYPMAPGGFPFAPTAGVHPCGYPHSRHPGPYPHYPKYGHHKGHHKGLYHGGMTPMPGSLTGGLTAMVMGVVTHKANKKMRKKMKKAHKWNKHGLHYCKSSSSSSSDSD</sequence>
<comment type="subcellular location">
    <subcellularLocation>
        <location evidence="1">Membrane</location>
        <topology evidence="1">Single-pass membrane protein</topology>
    </subcellularLocation>
</comment>
<keyword evidence="10 13" id="KW-0675">Receptor</keyword>
<dbReference type="Proteomes" id="UP000693946">
    <property type="component" value="Linkage Group LG4"/>
</dbReference>
<dbReference type="Pfam" id="PF07714">
    <property type="entry name" value="PK_Tyr_Ser-Thr"/>
    <property type="match status" value="1"/>
</dbReference>
<dbReference type="PANTHER" id="PTHR23255:SF49">
    <property type="entry name" value="ANTI-MUELLERIAN HORMONE TYPE-2 RECEPTOR"/>
    <property type="match status" value="1"/>
</dbReference>
<dbReference type="GO" id="GO:0005886">
    <property type="term" value="C:plasma membrane"/>
    <property type="evidence" value="ECO:0007669"/>
    <property type="project" value="TreeGrafter"/>
</dbReference>
<evidence type="ECO:0000256" key="5">
    <source>
        <dbReference type="ARBA" id="ARBA00022741"/>
    </source>
</evidence>
<dbReference type="InterPro" id="IPR000719">
    <property type="entry name" value="Prot_kinase_dom"/>
</dbReference>
<evidence type="ECO:0000259" key="12">
    <source>
        <dbReference type="PROSITE" id="PS50011"/>
    </source>
</evidence>
<keyword evidence="14" id="KW-1185">Reference proteome</keyword>
<evidence type="ECO:0000256" key="11">
    <source>
        <dbReference type="SAM" id="Phobius"/>
    </source>
</evidence>
<keyword evidence="4 11" id="KW-0812">Transmembrane</keyword>
<keyword evidence="9 11" id="KW-0472">Membrane</keyword>
<evidence type="ECO:0000256" key="1">
    <source>
        <dbReference type="ARBA" id="ARBA00004167"/>
    </source>
</evidence>
<accession>A0AAV6QLJ4</accession>
<proteinExistence type="predicted"/>
<keyword evidence="2" id="KW-0723">Serine/threonine-protein kinase</keyword>
<evidence type="ECO:0000256" key="7">
    <source>
        <dbReference type="ARBA" id="ARBA00022840"/>
    </source>
</evidence>
<reference evidence="13 14" key="1">
    <citation type="journal article" date="2021" name="Sci. Rep.">
        <title>Chromosome anchoring in Senegalese sole (Solea senegalensis) reveals sex-associated markers and genome rearrangements in flatfish.</title>
        <authorList>
            <person name="Guerrero-Cozar I."/>
            <person name="Gomez-Garrido J."/>
            <person name="Berbel C."/>
            <person name="Martinez-Blanch J.F."/>
            <person name="Alioto T."/>
            <person name="Claros M.G."/>
            <person name="Gagnaire P.A."/>
            <person name="Manchado M."/>
        </authorList>
    </citation>
    <scope>NUCLEOTIDE SEQUENCE [LARGE SCALE GENOMIC DNA]</scope>
    <source>
        <strain evidence="13">Sse05_10M</strain>
    </source>
</reference>
<organism evidence="13 14">
    <name type="scientific">Solea senegalensis</name>
    <name type="common">Senegalese sole</name>
    <dbReference type="NCBI Taxonomy" id="28829"/>
    <lineage>
        <taxon>Eukaryota</taxon>
        <taxon>Metazoa</taxon>
        <taxon>Chordata</taxon>
        <taxon>Craniata</taxon>
        <taxon>Vertebrata</taxon>
        <taxon>Euteleostomi</taxon>
        <taxon>Actinopterygii</taxon>
        <taxon>Neopterygii</taxon>
        <taxon>Teleostei</taxon>
        <taxon>Neoteleostei</taxon>
        <taxon>Acanthomorphata</taxon>
        <taxon>Carangaria</taxon>
        <taxon>Pleuronectiformes</taxon>
        <taxon>Pleuronectoidei</taxon>
        <taxon>Soleidae</taxon>
        <taxon>Solea</taxon>
    </lineage>
</organism>
<feature type="transmembrane region" description="Helical" evidence="11">
    <location>
        <begin position="138"/>
        <end position="159"/>
    </location>
</feature>
<keyword evidence="5" id="KW-0547">Nucleotide-binding</keyword>
<feature type="transmembrane region" description="Helical" evidence="11">
    <location>
        <begin position="619"/>
        <end position="639"/>
    </location>
</feature>
<dbReference type="PROSITE" id="PS50011">
    <property type="entry name" value="PROTEIN_KINASE_DOM"/>
    <property type="match status" value="1"/>
</dbReference>
<comment type="caution">
    <text evidence="13">The sequence shown here is derived from an EMBL/GenBank/DDBJ whole genome shotgun (WGS) entry which is preliminary data.</text>
</comment>
<dbReference type="GO" id="GO:0005024">
    <property type="term" value="F:transforming growth factor beta receptor activity"/>
    <property type="evidence" value="ECO:0007669"/>
    <property type="project" value="TreeGrafter"/>
</dbReference>